<proteinExistence type="predicted"/>
<gene>
    <name evidence="9" type="ORF">D9619_013166</name>
</gene>
<feature type="transmembrane region" description="Helical" evidence="7">
    <location>
        <begin position="125"/>
        <end position="151"/>
    </location>
</feature>
<feature type="transmembrane region" description="Helical" evidence="7">
    <location>
        <begin position="509"/>
        <end position="529"/>
    </location>
</feature>
<dbReference type="PANTHER" id="PTHR23511">
    <property type="entry name" value="SYNAPTIC VESICLE GLYCOPROTEIN 2"/>
    <property type="match status" value="1"/>
</dbReference>
<evidence type="ECO:0000256" key="5">
    <source>
        <dbReference type="ARBA" id="ARBA00023136"/>
    </source>
</evidence>
<dbReference type="InterPro" id="IPR020846">
    <property type="entry name" value="MFS_dom"/>
</dbReference>
<keyword evidence="3 7" id="KW-0812">Transmembrane</keyword>
<evidence type="ECO:0000256" key="2">
    <source>
        <dbReference type="ARBA" id="ARBA00022448"/>
    </source>
</evidence>
<dbReference type="PROSITE" id="PS50850">
    <property type="entry name" value="MFS"/>
    <property type="match status" value="1"/>
</dbReference>
<evidence type="ECO:0000256" key="6">
    <source>
        <dbReference type="SAM" id="MobiDB-lite"/>
    </source>
</evidence>
<dbReference type="GO" id="GO:0022857">
    <property type="term" value="F:transmembrane transporter activity"/>
    <property type="evidence" value="ECO:0007669"/>
    <property type="project" value="InterPro"/>
</dbReference>
<evidence type="ECO:0000313" key="9">
    <source>
        <dbReference type="EMBL" id="KAF5317555.1"/>
    </source>
</evidence>
<dbReference type="PANTHER" id="PTHR23511:SF5">
    <property type="entry name" value="MAJOR FACILITATOR-TYPE TRANSPORTER HXNZ-RELATED"/>
    <property type="match status" value="1"/>
</dbReference>
<dbReference type="Gene3D" id="1.20.1250.20">
    <property type="entry name" value="MFS general substrate transporter like domains"/>
    <property type="match status" value="2"/>
</dbReference>
<keyword evidence="5 7" id="KW-0472">Membrane</keyword>
<dbReference type="InterPro" id="IPR005828">
    <property type="entry name" value="MFS_sugar_transport-like"/>
</dbReference>
<feature type="transmembrane region" description="Helical" evidence="7">
    <location>
        <begin position="84"/>
        <end position="105"/>
    </location>
</feature>
<dbReference type="Proteomes" id="UP000567179">
    <property type="component" value="Unassembled WGS sequence"/>
</dbReference>
<feature type="compositionally biased region" description="Polar residues" evidence="6">
    <location>
        <begin position="326"/>
        <end position="336"/>
    </location>
</feature>
<keyword evidence="2" id="KW-0813">Transport</keyword>
<organism evidence="9 10">
    <name type="scientific">Psilocybe cf. subviscida</name>
    <dbReference type="NCBI Taxonomy" id="2480587"/>
    <lineage>
        <taxon>Eukaryota</taxon>
        <taxon>Fungi</taxon>
        <taxon>Dikarya</taxon>
        <taxon>Basidiomycota</taxon>
        <taxon>Agaricomycotina</taxon>
        <taxon>Agaricomycetes</taxon>
        <taxon>Agaricomycetidae</taxon>
        <taxon>Agaricales</taxon>
        <taxon>Agaricineae</taxon>
        <taxon>Strophariaceae</taxon>
        <taxon>Psilocybe</taxon>
    </lineage>
</organism>
<dbReference type="InterPro" id="IPR036259">
    <property type="entry name" value="MFS_trans_sf"/>
</dbReference>
<dbReference type="Pfam" id="PF07690">
    <property type="entry name" value="MFS_1"/>
    <property type="match status" value="1"/>
</dbReference>
<feature type="transmembrane region" description="Helical" evidence="7">
    <location>
        <begin position="431"/>
        <end position="456"/>
    </location>
</feature>
<dbReference type="InterPro" id="IPR011701">
    <property type="entry name" value="MFS"/>
</dbReference>
<evidence type="ECO:0000259" key="8">
    <source>
        <dbReference type="PROSITE" id="PS50850"/>
    </source>
</evidence>
<keyword evidence="10" id="KW-1185">Reference proteome</keyword>
<dbReference type="GO" id="GO:0016020">
    <property type="term" value="C:membrane"/>
    <property type="evidence" value="ECO:0007669"/>
    <property type="project" value="UniProtKB-SubCell"/>
</dbReference>
<dbReference type="Pfam" id="PF00083">
    <property type="entry name" value="Sugar_tr"/>
    <property type="match status" value="1"/>
</dbReference>
<evidence type="ECO:0000256" key="4">
    <source>
        <dbReference type="ARBA" id="ARBA00022989"/>
    </source>
</evidence>
<feature type="transmembrane region" description="Helical" evidence="7">
    <location>
        <begin position="535"/>
        <end position="552"/>
    </location>
</feature>
<feature type="region of interest" description="Disordered" evidence="6">
    <location>
        <begin position="326"/>
        <end position="381"/>
    </location>
</feature>
<comment type="caution">
    <text evidence="9">The sequence shown here is derived from an EMBL/GenBank/DDBJ whole genome shotgun (WGS) entry which is preliminary data.</text>
</comment>
<dbReference type="EMBL" id="JAACJJ010000033">
    <property type="protein sequence ID" value="KAF5317555.1"/>
    <property type="molecule type" value="Genomic_DNA"/>
</dbReference>
<evidence type="ECO:0000313" key="10">
    <source>
        <dbReference type="Proteomes" id="UP000567179"/>
    </source>
</evidence>
<sequence>MDTSSPRHSFNDLNDDEIEQERLFGENHDGRTPLDKTIDRIGMGSYQWALLSLCGFGWMADNMWIQAIAIILPRVQQHFSVPDSYIGTVSSTMFAGMMVGAIGWGTCSDLMGRSTAFNATLFFTAFFGILASFVNSFSSLCIVLFFLGSSVGGSMPTDGTLLLEHMPKEKQYLVTALSIFFSFGAVLSALVALLILPAHSCPPSPAPCDIASQNQGWQYLLSALGLITLGMFAGRMLLFRLHESPRYLVHAGRPQDAIKSLQMISRFNGSELSIELDDVRDHHYPITEVHISRARADSRTVFDAGVIEGSRPALTDLESGSSSRSALATVYSSTGESPKRNSHPFTTPVSEDPPPIPVEPEFAKELPSPRASEGTPTRPTPREMMARRFSTASGRSSIIAQTSSCRFLPRWLRRPLRSWWARVMMVLEPEWLRTTILVWSAWCSMSLAYTMFNVFLPKLLETRTGSDSPKTLEESLWDVAIFTIGGCPGALLGAYLVETPLGRRWSLAGSTFITAFFCTVFVLVSSTWAVRATTVGISLSATTMWAVLYGWTPEIFGTKVRGTACGIASALSRIGGMIAPMLGGILLMIDRSIPVYTSVIIFTVAGLCVLLLREGEGDSGRGKGQGGRTLLH</sequence>
<keyword evidence="4 7" id="KW-1133">Transmembrane helix</keyword>
<feature type="domain" description="Major facilitator superfamily (MFS) profile" evidence="8">
    <location>
        <begin position="50"/>
        <end position="617"/>
    </location>
</feature>
<dbReference type="OrthoDB" id="4139357at2759"/>
<dbReference type="SUPFAM" id="SSF103473">
    <property type="entry name" value="MFS general substrate transporter"/>
    <property type="match status" value="1"/>
</dbReference>
<feature type="transmembrane region" description="Helical" evidence="7">
    <location>
        <begin position="564"/>
        <end position="589"/>
    </location>
</feature>
<feature type="transmembrane region" description="Helical" evidence="7">
    <location>
        <begin position="172"/>
        <end position="196"/>
    </location>
</feature>
<accession>A0A8H5B6A3</accession>
<feature type="transmembrane region" description="Helical" evidence="7">
    <location>
        <begin position="476"/>
        <end position="497"/>
    </location>
</feature>
<feature type="transmembrane region" description="Helical" evidence="7">
    <location>
        <begin position="595"/>
        <end position="612"/>
    </location>
</feature>
<evidence type="ECO:0000256" key="1">
    <source>
        <dbReference type="ARBA" id="ARBA00004141"/>
    </source>
</evidence>
<dbReference type="AlphaFoldDB" id="A0A8H5B6A3"/>
<feature type="transmembrane region" description="Helical" evidence="7">
    <location>
        <begin position="216"/>
        <end position="238"/>
    </location>
</feature>
<protein>
    <recommendedName>
        <fullName evidence="8">Major facilitator superfamily (MFS) profile domain-containing protein</fullName>
    </recommendedName>
</protein>
<comment type="subcellular location">
    <subcellularLocation>
        <location evidence="1">Membrane</location>
        <topology evidence="1">Multi-pass membrane protein</topology>
    </subcellularLocation>
</comment>
<reference evidence="9 10" key="1">
    <citation type="journal article" date="2020" name="ISME J.">
        <title>Uncovering the hidden diversity of litter-decomposition mechanisms in mushroom-forming fungi.</title>
        <authorList>
            <person name="Floudas D."/>
            <person name="Bentzer J."/>
            <person name="Ahren D."/>
            <person name="Johansson T."/>
            <person name="Persson P."/>
            <person name="Tunlid A."/>
        </authorList>
    </citation>
    <scope>NUCLEOTIDE SEQUENCE [LARGE SCALE GENOMIC DNA]</scope>
    <source>
        <strain evidence="9 10">CBS 101986</strain>
    </source>
</reference>
<name>A0A8H5B6A3_9AGAR</name>
<evidence type="ECO:0000256" key="3">
    <source>
        <dbReference type="ARBA" id="ARBA00022692"/>
    </source>
</evidence>
<evidence type="ECO:0000256" key="7">
    <source>
        <dbReference type="SAM" id="Phobius"/>
    </source>
</evidence>
<feature type="transmembrane region" description="Helical" evidence="7">
    <location>
        <begin position="48"/>
        <end position="72"/>
    </location>
</feature>